<keyword evidence="2" id="KW-1185">Reference proteome</keyword>
<evidence type="ECO:0000313" key="1">
    <source>
        <dbReference type="EMBL" id="MDF9277945.1"/>
    </source>
</evidence>
<dbReference type="InterPro" id="IPR009057">
    <property type="entry name" value="Homeodomain-like_sf"/>
</dbReference>
<gene>
    <name evidence="1" type="ORF">P4U43_09100</name>
</gene>
<sequence length="139" mass="14677">MVTRSETSRPAIPAAALQLLGARHGDGLTTKHLSMDAVASRATIYRWWPSSSVVVLDAFIEDRISHTASGADAVVALCSRLRTVVRQCAGPAASLPYSPRYHRLLRGAGPLDDDFGEQVIEAMRGLVPSPVSPTSGPGG</sequence>
<dbReference type="Gene3D" id="1.10.357.10">
    <property type="entry name" value="Tetracycline Repressor, domain 2"/>
    <property type="match status" value="1"/>
</dbReference>
<proteinExistence type="predicted"/>
<comment type="caution">
    <text evidence="1">The sequence shown here is derived from an EMBL/GenBank/DDBJ whole genome shotgun (WGS) entry which is preliminary data.</text>
</comment>
<evidence type="ECO:0008006" key="3">
    <source>
        <dbReference type="Google" id="ProtNLM"/>
    </source>
</evidence>
<name>A0ABT6CV46_9MICC</name>
<dbReference type="RefSeq" id="WP_277358448.1">
    <property type="nucleotide sequence ID" value="NZ_JAROKN010000019.1"/>
</dbReference>
<protein>
    <recommendedName>
        <fullName evidence="3">TetR family transcriptional regulator</fullName>
    </recommendedName>
</protein>
<accession>A0ABT6CV46</accession>
<evidence type="ECO:0000313" key="2">
    <source>
        <dbReference type="Proteomes" id="UP001220456"/>
    </source>
</evidence>
<reference evidence="1 2" key="1">
    <citation type="journal article" date="2023" name="Int. J. Syst. Evol. Microbiol.">
        <title>Arthrobacter vasquezii sp. nov., isolated from a soil sample from Union Glacier, Antarctica.</title>
        <authorList>
            <person name="Valenzuela-Ibaceta F."/>
            <person name="Carrasco V."/>
            <person name="Lagos-Moraga S."/>
            <person name="Dietz-Vargas C."/>
            <person name="Navarro C.A."/>
            <person name="Perez-Donoso J.M."/>
        </authorList>
    </citation>
    <scope>NUCLEOTIDE SEQUENCE [LARGE SCALE GENOMIC DNA]</scope>
    <source>
        <strain evidence="1 2">EH-1B-1</strain>
    </source>
</reference>
<dbReference type="SUPFAM" id="SSF46689">
    <property type="entry name" value="Homeodomain-like"/>
    <property type="match status" value="1"/>
</dbReference>
<dbReference type="Proteomes" id="UP001220456">
    <property type="component" value="Unassembled WGS sequence"/>
</dbReference>
<dbReference type="EMBL" id="JAROKN010000019">
    <property type="protein sequence ID" value="MDF9277945.1"/>
    <property type="molecule type" value="Genomic_DNA"/>
</dbReference>
<organism evidence="1 2">
    <name type="scientific">Arthrobacter vasquezii</name>
    <dbReference type="NCBI Taxonomy" id="2977629"/>
    <lineage>
        <taxon>Bacteria</taxon>
        <taxon>Bacillati</taxon>
        <taxon>Actinomycetota</taxon>
        <taxon>Actinomycetes</taxon>
        <taxon>Micrococcales</taxon>
        <taxon>Micrococcaceae</taxon>
        <taxon>Arthrobacter</taxon>
    </lineage>
</organism>